<dbReference type="OrthoDB" id="6086828at2759"/>
<keyword evidence="2" id="KW-1185">Reference proteome</keyword>
<protein>
    <submittedName>
        <fullName evidence="1">Uncharacterized protein</fullName>
    </submittedName>
</protein>
<accession>A0A6S7FWY5</accession>
<sequence>MDIIYLSSNGRIQTPKSLALGLTLRQLTGSTTISNLLHKFGHCASYDSVVRYETGLAIQQMETNKTVPKGFRPGVFTVTVWDNIDMDEETWSGSGTTHHTNGILVQPSVSEFEQQATSLNINRSQRTLQVEPVHIDHYRLTSREGPQDLSPEISIGTSTIKTNRIVADQRKDFGFIMIKYLNQTTHLLPGWTGYNQLLQHHSILHKSAIHYLPVIEASPTEYSTVNMILTNSVKLANQLQL</sequence>
<gene>
    <name evidence="1" type="ORF">PACLA_8A077766</name>
</gene>
<dbReference type="PANTHER" id="PTHR46704:SF9">
    <property type="entry name" value="BHLH DOMAIN-CONTAINING PROTEIN"/>
    <property type="match status" value="1"/>
</dbReference>
<proteinExistence type="predicted"/>
<comment type="caution">
    <text evidence="1">The sequence shown here is derived from an EMBL/GenBank/DDBJ whole genome shotgun (WGS) entry which is preliminary data.</text>
</comment>
<evidence type="ECO:0000313" key="2">
    <source>
        <dbReference type="Proteomes" id="UP001152795"/>
    </source>
</evidence>
<dbReference type="Proteomes" id="UP001152795">
    <property type="component" value="Unassembled WGS sequence"/>
</dbReference>
<evidence type="ECO:0000313" key="1">
    <source>
        <dbReference type="EMBL" id="CAB3980356.1"/>
    </source>
</evidence>
<reference evidence="1" key="1">
    <citation type="submission" date="2020-04" db="EMBL/GenBank/DDBJ databases">
        <authorList>
            <person name="Alioto T."/>
            <person name="Alioto T."/>
            <person name="Gomez Garrido J."/>
        </authorList>
    </citation>
    <scope>NUCLEOTIDE SEQUENCE</scope>
    <source>
        <strain evidence="1">A484AB</strain>
    </source>
</reference>
<dbReference type="EMBL" id="CACRXK020000283">
    <property type="protein sequence ID" value="CAB3980356.1"/>
    <property type="molecule type" value="Genomic_DNA"/>
</dbReference>
<organism evidence="1 2">
    <name type="scientific">Paramuricea clavata</name>
    <name type="common">Red gorgonian</name>
    <name type="synonym">Violescent sea-whip</name>
    <dbReference type="NCBI Taxonomy" id="317549"/>
    <lineage>
        <taxon>Eukaryota</taxon>
        <taxon>Metazoa</taxon>
        <taxon>Cnidaria</taxon>
        <taxon>Anthozoa</taxon>
        <taxon>Octocorallia</taxon>
        <taxon>Malacalcyonacea</taxon>
        <taxon>Plexauridae</taxon>
        <taxon>Paramuricea</taxon>
    </lineage>
</organism>
<dbReference type="AlphaFoldDB" id="A0A6S7FWY5"/>
<dbReference type="PANTHER" id="PTHR46704">
    <property type="entry name" value="CXC DOMAIN-CONTAINING PROTEIN-RELATED"/>
    <property type="match status" value="1"/>
</dbReference>
<name>A0A6S7FWY5_PARCT</name>